<dbReference type="Pfam" id="PF13091">
    <property type="entry name" value="PLDc_2"/>
    <property type="match status" value="1"/>
</dbReference>
<reference evidence="7 8" key="2">
    <citation type="submission" date="2018-04" db="EMBL/GenBank/DDBJ databases">
        <title>Thauera lacus sp. nov., isolated from an saline lake in Inner Mongolia, China.</title>
        <authorList>
            <person name="Liang Q.-Y."/>
        </authorList>
    </citation>
    <scope>NUCLEOTIDE SEQUENCE [LARGE SCALE GENOMIC DNA]</scope>
    <source>
        <strain evidence="7 8">D20</strain>
    </source>
</reference>
<keyword evidence="2" id="KW-0677">Repeat</keyword>
<dbReference type="AlphaFoldDB" id="A0A2T4IAY7"/>
<keyword evidence="8" id="KW-1185">Reference proteome</keyword>
<name>A0A2T4IAY7_9RHOO</name>
<evidence type="ECO:0000256" key="2">
    <source>
        <dbReference type="ARBA" id="ARBA00022737"/>
    </source>
</evidence>
<feature type="domain" description="PLD phosphodiesterase" evidence="6">
    <location>
        <begin position="368"/>
        <end position="395"/>
    </location>
</feature>
<dbReference type="Gene3D" id="1.10.287.1490">
    <property type="match status" value="1"/>
</dbReference>
<dbReference type="PROSITE" id="PS50035">
    <property type="entry name" value="PLD"/>
    <property type="match status" value="1"/>
</dbReference>
<accession>A0A2T4IAY7</accession>
<dbReference type="InterPro" id="IPR025202">
    <property type="entry name" value="PLD-like_dom"/>
</dbReference>
<dbReference type="EMBL" id="PZKC01000028">
    <property type="protein sequence ID" value="PTD94947.1"/>
    <property type="molecule type" value="Genomic_DNA"/>
</dbReference>
<evidence type="ECO:0000256" key="3">
    <source>
        <dbReference type="ARBA" id="ARBA00022801"/>
    </source>
</evidence>
<organism evidence="7 8">
    <name type="scientific">Pseudothauera lacus</name>
    <dbReference type="NCBI Taxonomy" id="2136175"/>
    <lineage>
        <taxon>Bacteria</taxon>
        <taxon>Pseudomonadati</taxon>
        <taxon>Pseudomonadota</taxon>
        <taxon>Betaproteobacteria</taxon>
        <taxon>Rhodocyclales</taxon>
        <taxon>Zoogloeaceae</taxon>
        <taxon>Pseudothauera</taxon>
    </lineage>
</organism>
<gene>
    <name evidence="7" type="ORF">C8261_16990</name>
</gene>
<keyword evidence="4" id="KW-0443">Lipid metabolism</keyword>
<reference evidence="7 8" key="1">
    <citation type="submission" date="2018-03" db="EMBL/GenBank/DDBJ databases">
        <authorList>
            <person name="Keele B.F."/>
        </authorList>
    </citation>
    <scope>NUCLEOTIDE SEQUENCE [LARGE SCALE GENOMIC DNA]</scope>
    <source>
        <strain evidence="7 8">D20</strain>
    </source>
</reference>
<evidence type="ECO:0000259" key="6">
    <source>
        <dbReference type="PROSITE" id="PS50035"/>
    </source>
</evidence>
<proteinExistence type="predicted"/>
<dbReference type="SUPFAM" id="SSF56024">
    <property type="entry name" value="Phospholipase D/nuclease"/>
    <property type="match status" value="1"/>
</dbReference>
<evidence type="ECO:0000256" key="4">
    <source>
        <dbReference type="ARBA" id="ARBA00023098"/>
    </source>
</evidence>
<evidence type="ECO:0000256" key="1">
    <source>
        <dbReference type="ARBA" id="ARBA00000798"/>
    </source>
</evidence>
<comment type="catalytic activity">
    <reaction evidence="1">
        <text>a 1,2-diacyl-sn-glycero-3-phosphocholine + H2O = a 1,2-diacyl-sn-glycero-3-phosphate + choline + H(+)</text>
        <dbReference type="Rhea" id="RHEA:14445"/>
        <dbReference type="ChEBI" id="CHEBI:15354"/>
        <dbReference type="ChEBI" id="CHEBI:15377"/>
        <dbReference type="ChEBI" id="CHEBI:15378"/>
        <dbReference type="ChEBI" id="CHEBI:57643"/>
        <dbReference type="ChEBI" id="CHEBI:58608"/>
        <dbReference type="EC" id="3.1.4.4"/>
    </reaction>
</comment>
<dbReference type="Gene3D" id="3.30.870.10">
    <property type="entry name" value="Endonuclease Chain A"/>
    <property type="match status" value="1"/>
</dbReference>
<dbReference type="PANTHER" id="PTHR18896">
    <property type="entry name" value="PHOSPHOLIPASE D"/>
    <property type="match status" value="1"/>
</dbReference>
<sequence>MGHNFLDHYWDTNAHSAQRHFRLYGQPDPAPNRRANGAYPLHDFSCRLSGPVLGDLYLNFAHAWEREIAFGSSLRRLPRPDFSAYPLRTSDVDVPIVGQILRTQPQYGVKDVMKSYLQAVNNVSQFIHIENQYFRWPPLAEKIKASVAAQLARGRDPAAHGAIHLFVLTNSSDAGIGAGTVNTYRMLQSLGRADALPGVARQERLDAIAAQRKALAARETQVQRQIKALDQQHSMVPVTNPAVARQRAERYAPLNRELEDIRARQRALDEEEARLQGQGSLARQDDELKATRAQTTALEQERDTLRKRGADTTEIDQRLDQARGRERALQQAYDEELGQTIPPEDIPGLKCHLCTLVAPDTAAGEDWVEVYIHAKLMIVDDAYMTLGSSNINTRSMEVDTEINIAHDRPEVTRPARLQLWASHTNARGAHIDTKEAFKAWADIMEENTKRRSNRFPPIAQLAPFLRTSEERKASD</sequence>
<evidence type="ECO:0000313" key="8">
    <source>
        <dbReference type="Proteomes" id="UP000241193"/>
    </source>
</evidence>
<evidence type="ECO:0000256" key="5">
    <source>
        <dbReference type="SAM" id="Coils"/>
    </source>
</evidence>
<keyword evidence="3" id="KW-0378">Hydrolase</keyword>
<dbReference type="OrthoDB" id="8828485at2"/>
<feature type="coiled-coil region" evidence="5">
    <location>
        <begin position="212"/>
        <end position="308"/>
    </location>
</feature>
<dbReference type="Proteomes" id="UP000241193">
    <property type="component" value="Unassembled WGS sequence"/>
</dbReference>
<comment type="caution">
    <text evidence="7">The sequence shown here is derived from an EMBL/GenBank/DDBJ whole genome shotgun (WGS) entry which is preliminary data.</text>
</comment>
<dbReference type="SMART" id="SM00155">
    <property type="entry name" value="PLDc"/>
    <property type="match status" value="1"/>
</dbReference>
<dbReference type="InterPro" id="IPR001736">
    <property type="entry name" value="PLipase_D/transphosphatidylase"/>
</dbReference>
<dbReference type="GO" id="GO:0009395">
    <property type="term" value="P:phospholipid catabolic process"/>
    <property type="evidence" value="ECO:0007669"/>
    <property type="project" value="TreeGrafter"/>
</dbReference>
<dbReference type="GO" id="GO:0004630">
    <property type="term" value="F:phospholipase D activity"/>
    <property type="evidence" value="ECO:0007669"/>
    <property type="project" value="UniProtKB-EC"/>
</dbReference>
<dbReference type="InterPro" id="IPR015679">
    <property type="entry name" value="PLipase_D_fam"/>
</dbReference>
<protein>
    <recommendedName>
        <fullName evidence="6">PLD phosphodiesterase domain-containing protein</fullName>
    </recommendedName>
</protein>
<dbReference type="PANTHER" id="PTHR18896:SF76">
    <property type="entry name" value="PHOSPHOLIPASE"/>
    <property type="match status" value="1"/>
</dbReference>
<evidence type="ECO:0000313" key="7">
    <source>
        <dbReference type="EMBL" id="PTD94947.1"/>
    </source>
</evidence>
<keyword evidence="5" id="KW-0175">Coiled coil</keyword>